<dbReference type="Gene3D" id="1.20.120.450">
    <property type="entry name" value="dinb family like domain"/>
    <property type="match status" value="1"/>
</dbReference>
<evidence type="ECO:0000259" key="1">
    <source>
        <dbReference type="Pfam" id="PF12867"/>
    </source>
</evidence>
<gene>
    <name evidence="2" type="ORF">QJ048_21665</name>
</gene>
<protein>
    <submittedName>
        <fullName evidence="2">DinB family protein</fullName>
    </submittedName>
</protein>
<dbReference type="RefSeq" id="WP_282336531.1">
    <property type="nucleotide sequence ID" value="NZ_JASBRG010000007.1"/>
</dbReference>
<dbReference type="InterPro" id="IPR034660">
    <property type="entry name" value="DinB/YfiT-like"/>
</dbReference>
<accession>A0ABT6RKP8</accession>
<comment type="caution">
    <text evidence="2">The sequence shown here is derived from an EMBL/GenBank/DDBJ whole genome shotgun (WGS) entry which is preliminary data.</text>
</comment>
<evidence type="ECO:0000313" key="3">
    <source>
        <dbReference type="Proteomes" id="UP001226434"/>
    </source>
</evidence>
<dbReference type="EMBL" id="JASBRG010000007">
    <property type="protein sequence ID" value="MDI3322412.1"/>
    <property type="molecule type" value="Genomic_DNA"/>
</dbReference>
<dbReference type="SUPFAM" id="SSF109854">
    <property type="entry name" value="DinB/YfiT-like putative metalloenzymes"/>
    <property type="match status" value="1"/>
</dbReference>
<evidence type="ECO:0000313" key="2">
    <source>
        <dbReference type="EMBL" id="MDI3322412.1"/>
    </source>
</evidence>
<proteinExistence type="predicted"/>
<dbReference type="Pfam" id="PF12867">
    <property type="entry name" value="DinB_2"/>
    <property type="match status" value="1"/>
</dbReference>
<reference evidence="2 3" key="1">
    <citation type="submission" date="2023-05" db="EMBL/GenBank/DDBJ databases">
        <title>Genome sequence of Pinibacter sp. MAH-24.</title>
        <authorList>
            <person name="Huq M.A."/>
        </authorList>
    </citation>
    <scope>NUCLEOTIDE SEQUENCE [LARGE SCALE GENOMIC DNA]</scope>
    <source>
        <strain evidence="2 3">MAH-24</strain>
    </source>
</reference>
<organism evidence="2 3">
    <name type="scientific">Pinibacter soli</name>
    <dbReference type="NCBI Taxonomy" id="3044211"/>
    <lineage>
        <taxon>Bacteria</taxon>
        <taxon>Pseudomonadati</taxon>
        <taxon>Bacteroidota</taxon>
        <taxon>Chitinophagia</taxon>
        <taxon>Chitinophagales</taxon>
        <taxon>Chitinophagaceae</taxon>
        <taxon>Pinibacter</taxon>
    </lineage>
</organism>
<dbReference type="InterPro" id="IPR024775">
    <property type="entry name" value="DinB-like"/>
</dbReference>
<feature type="domain" description="DinB-like" evidence="1">
    <location>
        <begin position="18"/>
        <end position="158"/>
    </location>
</feature>
<dbReference type="Proteomes" id="UP001226434">
    <property type="component" value="Unassembled WGS sequence"/>
</dbReference>
<sequence>MHIDEFNHIIDYWITELNQYTFEQICAKPSDKSWSLGQLCMHLIENTDYYANQILICITNNDFMNEEAAAAAKNMFDNNDFPDKLIEGPTANALTMQPASKEQLHTDMLSLRIKMNEAAALMAKSNYKGKTKHPGLNYFSAGDWLQFAEMHFRHHLRQKTRIDIFLKQLSAKS</sequence>
<name>A0ABT6RKP8_9BACT</name>
<keyword evidence="3" id="KW-1185">Reference proteome</keyword>